<dbReference type="Proteomes" id="UP000219897">
    <property type="component" value="Unassembled WGS sequence"/>
</dbReference>
<organism evidence="1 2">
    <name type="scientific">Bacillus thuringiensis</name>
    <dbReference type="NCBI Taxonomy" id="1428"/>
    <lineage>
        <taxon>Bacteria</taxon>
        <taxon>Bacillati</taxon>
        <taxon>Bacillota</taxon>
        <taxon>Bacilli</taxon>
        <taxon>Bacillales</taxon>
        <taxon>Bacillaceae</taxon>
        <taxon>Bacillus</taxon>
        <taxon>Bacillus cereus group</taxon>
    </lineage>
</organism>
<evidence type="ECO:0000313" key="1">
    <source>
        <dbReference type="EMBL" id="PER55784.1"/>
    </source>
</evidence>
<protein>
    <recommendedName>
        <fullName evidence="3">Group-specific protein</fullName>
    </recommendedName>
</protein>
<dbReference type="EMBL" id="NTYF01000023">
    <property type="protein sequence ID" value="PER55784.1"/>
    <property type="molecule type" value="Genomic_DNA"/>
</dbReference>
<evidence type="ECO:0008006" key="3">
    <source>
        <dbReference type="Google" id="ProtNLM"/>
    </source>
</evidence>
<dbReference type="RefSeq" id="WP_098317121.1">
    <property type="nucleotide sequence ID" value="NZ_NTYF01000023.1"/>
</dbReference>
<gene>
    <name evidence="1" type="ORF">CN495_08510</name>
</gene>
<reference evidence="1 2" key="1">
    <citation type="submission" date="2017-09" db="EMBL/GenBank/DDBJ databases">
        <title>Large-scale bioinformatics analysis of Bacillus genomes uncovers conserved roles of natural products in bacterial physiology.</title>
        <authorList>
            <consortium name="Agbiome Team Llc"/>
            <person name="Bleich R.M."/>
            <person name="Kirk G.J."/>
            <person name="Santa Maria K.C."/>
            <person name="Allen S.E."/>
            <person name="Farag S."/>
            <person name="Shank E.A."/>
            <person name="Bowers A."/>
        </authorList>
    </citation>
    <scope>NUCLEOTIDE SEQUENCE [LARGE SCALE GENOMIC DNA]</scope>
    <source>
        <strain evidence="1 2">AFS005140</strain>
    </source>
</reference>
<accession>A0ABD6SB60</accession>
<comment type="caution">
    <text evidence="1">The sequence shown here is derived from an EMBL/GenBank/DDBJ whole genome shotgun (WGS) entry which is preliminary data.</text>
</comment>
<sequence>MFSRFFKKKEKKKVWEETEEVVAPKVTYKPLEWNRTPIEGGVEYEIRVTDTYMSNVPSHLKCYKIKIMNTVSMSYKLLNLKTNQVERSHFEAIPCYGFEKMTLEFICRRLNQWEYLFGFHFWHSAPAVCAEEKDAYLRWSSGFIYNTEYIEGLEEVLYQIQVDIQEAIERVNE</sequence>
<evidence type="ECO:0000313" key="2">
    <source>
        <dbReference type="Proteomes" id="UP000219897"/>
    </source>
</evidence>
<dbReference type="AlphaFoldDB" id="A0ABD6SB60"/>
<name>A0ABD6SB60_BACTU</name>
<proteinExistence type="predicted"/>